<name>A0A1M6KT11_9FIRM</name>
<dbReference type="AlphaFoldDB" id="A0A1M6KT11"/>
<evidence type="ECO:0000256" key="1">
    <source>
        <dbReference type="SAM" id="SignalP"/>
    </source>
</evidence>
<keyword evidence="1" id="KW-0732">Signal</keyword>
<proteinExistence type="predicted"/>
<dbReference type="EMBL" id="FQZL01000028">
    <property type="protein sequence ID" value="SHJ62014.1"/>
    <property type="molecule type" value="Genomic_DNA"/>
</dbReference>
<reference evidence="2 3" key="1">
    <citation type="submission" date="2016-11" db="EMBL/GenBank/DDBJ databases">
        <authorList>
            <person name="Jaros S."/>
            <person name="Januszkiewicz K."/>
            <person name="Wedrychowicz H."/>
        </authorList>
    </citation>
    <scope>NUCLEOTIDE SEQUENCE [LARGE SCALE GENOMIC DNA]</scope>
    <source>
        <strain evidence="2 3">DSM 17477</strain>
    </source>
</reference>
<dbReference type="Proteomes" id="UP000184052">
    <property type="component" value="Unassembled WGS sequence"/>
</dbReference>
<dbReference type="PROSITE" id="PS51257">
    <property type="entry name" value="PROKAR_LIPOPROTEIN"/>
    <property type="match status" value="1"/>
</dbReference>
<organism evidence="2 3">
    <name type="scientific">Dethiosulfatibacter aminovorans DSM 17477</name>
    <dbReference type="NCBI Taxonomy" id="1121476"/>
    <lineage>
        <taxon>Bacteria</taxon>
        <taxon>Bacillati</taxon>
        <taxon>Bacillota</taxon>
        <taxon>Tissierellia</taxon>
        <taxon>Dethiosulfatibacter</taxon>
    </lineage>
</organism>
<dbReference type="RefSeq" id="WP_245819907.1">
    <property type="nucleotide sequence ID" value="NZ_FQZL01000028.1"/>
</dbReference>
<protein>
    <recommendedName>
        <fullName evidence="4">DUF4878 domain-containing protein</fullName>
    </recommendedName>
</protein>
<feature type="chain" id="PRO_5012251980" description="DUF4878 domain-containing protein" evidence="1">
    <location>
        <begin position="21"/>
        <end position="160"/>
    </location>
</feature>
<sequence>MIRKYKIAIMILLLMIVASSCTSTQEEVDYVTIYSIALDSVISVSEGLNHDMKYIAIDTATLEGATEEDIEEVMTYFDKYGVDVLDESFDSLRGKGMVINNDYLDGVLLRVENVNKLTNKKAELEVSKYKAGLGAVGIICDLINDGGTWKLKSVQEKWIS</sequence>
<feature type="signal peptide" evidence="1">
    <location>
        <begin position="1"/>
        <end position="20"/>
    </location>
</feature>
<gene>
    <name evidence="2" type="ORF">SAMN02745751_02970</name>
</gene>
<accession>A0A1M6KT11</accession>
<evidence type="ECO:0000313" key="3">
    <source>
        <dbReference type="Proteomes" id="UP000184052"/>
    </source>
</evidence>
<evidence type="ECO:0008006" key="4">
    <source>
        <dbReference type="Google" id="ProtNLM"/>
    </source>
</evidence>
<keyword evidence="3" id="KW-1185">Reference proteome</keyword>
<evidence type="ECO:0000313" key="2">
    <source>
        <dbReference type="EMBL" id="SHJ62014.1"/>
    </source>
</evidence>
<dbReference type="STRING" id="1121476.SAMN02745751_02970"/>